<feature type="transmembrane region" description="Helical" evidence="1">
    <location>
        <begin position="403"/>
        <end position="421"/>
    </location>
</feature>
<reference evidence="2" key="2">
    <citation type="submission" date="2021-04" db="EMBL/GenBank/DDBJ databases">
        <authorList>
            <person name="Gilroy R."/>
        </authorList>
    </citation>
    <scope>NUCLEOTIDE SEQUENCE</scope>
    <source>
        <strain evidence="2">14324</strain>
    </source>
</reference>
<accession>A0A9D2DUP7</accession>
<keyword evidence="1" id="KW-0812">Transmembrane</keyword>
<evidence type="ECO:0000313" key="2">
    <source>
        <dbReference type="EMBL" id="HIZ23592.1"/>
    </source>
</evidence>
<feature type="transmembrane region" description="Helical" evidence="1">
    <location>
        <begin position="468"/>
        <end position="487"/>
    </location>
</feature>
<keyword evidence="1" id="KW-1133">Transmembrane helix</keyword>
<feature type="transmembrane region" description="Helical" evidence="1">
    <location>
        <begin position="129"/>
        <end position="150"/>
    </location>
</feature>
<proteinExistence type="predicted"/>
<feature type="transmembrane region" description="Helical" evidence="1">
    <location>
        <begin position="312"/>
        <end position="334"/>
    </location>
</feature>
<dbReference type="EMBL" id="DXBU01000168">
    <property type="protein sequence ID" value="HIZ23592.1"/>
    <property type="molecule type" value="Genomic_DNA"/>
</dbReference>
<dbReference type="Proteomes" id="UP000824041">
    <property type="component" value="Unassembled WGS sequence"/>
</dbReference>
<feature type="transmembrane region" description="Helical" evidence="1">
    <location>
        <begin position="198"/>
        <end position="216"/>
    </location>
</feature>
<protein>
    <submittedName>
        <fullName evidence="2">Uncharacterized protein</fullName>
    </submittedName>
</protein>
<keyword evidence="1" id="KW-0472">Membrane</keyword>
<sequence>MKKTLKISFSLRNAYHVNGILFALKQIPLLKKLLPEKIYGVWGLKVFANVLSVIWEIVTIFLGKFLYFLLMLNLMCSLYQDVPKDRVYLHILLILTVIGAYGRTILFHPSRDKYYAMILLRMDAREYTLVNYAYQMLKDIVGFLPFSILFGMGNGVPLWLCILFPFSTVGGKILFAAYSLGNYEKNGYVYNEDKGGKVYWIVLGLLLLAAYLLPAVKILLPAWAFTVCMLVFLAGGILSVKKLLTFPYYREVNQQLLASLQNQMDTPTLAQTAKAQNEKIISTDKSITSKRRGFEYLNELFIRRHQKILWKASVKLTAVFAAAVFLAGLALFLVPKAREPVNRLILNYLPYFVFIMYSINRGTGFTRTLFMNCDHSLLTYSFFKQPGMVLKLFRIRLREIIKINLPPALVIGGGLSLLLYVSGGTENPVNYGVIFVSILCQSMFFSVHYLTIYYLLQPYNQGTEMKSGTYSLVTSATYFICFFMMQVKMPTLLFGGVCIAFCILYMIVACVLVYRFAPETFRIRS</sequence>
<name>A0A9D2DUP7_9FIRM</name>
<evidence type="ECO:0000313" key="3">
    <source>
        <dbReference type="Proteomes" id="UP000824041"/>
    </source>
</evidence>
<organism evidence="2 3">
    <name type="scientific">Candidatus Blautia faecigallinarum</name>
    <dbReference type="NCBI Taxonomy" id="2838488"/>
    <lineage>
        <taxon>Bacteria</taxon>
        <taxon>Bacillati</taxon>
        <taxon>Bacillota</taxon>
        <taxon>Clostridia</taxon>
        <taxon>Lachnospirales</taxon>
        <taxon>Lachnospiraceae</taxon>
        <taxon>Blautia</taxon>
    </lineage>
</organism>
<feature type="transmembrane region" description="Helical" evidence="1">
    <location>
        <begin position="46"/>
        <end position="67"/>
    </location>
</feature>
<comment type="caution">
    <text evidence="2">The sequence shown here is derived from an EMBL/GenBank/DDBJ whole genome shotgun (WGS) entry which is preliminary data.</text>
</comment>
<reference evidence="2" key="1">
    <citation type="journal article" date="2021" name="PeerJ">
        <title>Extensive microbial diversity within the chicken gut microbiome revealed by metagenomics and culture.</title>
        <authorList>
            <person name="Gilroy R."/>
            <person name="Ravi A."/>
            <person name="Getino M."/>
            <person name="Pursley I."/>
            <person name="Horton D.L."/>
            <person name="Alikhan N.F."/>
            <person name="Baker D."/>
            <person name="Gharbi K."/>
            <person name="Hall N."/>
            <person name="Watson M."/>
            <person name="Adriaenssens E.M."/>
            <person name="Foster-Nyarko E."/>
            <person name="Jarju S."/>
            <person name="Secka A."/>
            <person name="Antonio M."/>
            <person name="Oren A."/>
            <person name="Chaudhuri R.R."/>
            <person name="La Ragione R."/>
            <person name="Hildebrand F."/>
            <person name="Pallen M.J."/>
        </authorList>
    </citation>
    <scope>NUCLEOTIDE SEQUENCE</scope>
    <source>
        <strain evidence="2">14324</strain>
    </source>
</reference>
<gene>
    <name evidence="2" type="ORF">IAA21_12515</name>
</gene>
<feature type="transmembrane region" description="Helical" evidence="1">
    <location>
        <begin position="222"/>
        <end position="240"/>
    </location>
</feature>
<feature type="transmembrane region" description="Helical" evidence="1">
    <location>
        <begin position="433"/>
        <end position="456"/>
    </location>
</feature>
<feature type="transmembrane region" description="Helical" evidence="1">
    <location>
        <begin position="340"/>
        <end position="359"/>
    </location>
</feature>
<feature type="transmembrane region" description="Helical" evidence="1">
    <location>
        <begin position="156"/>
        <end position="178"/>
    </location>
</feature>
<evidence type="ECO:0000256" key="1">
    <source>
        <dbReference type="SAM" id="Phobius"/>
    </source>
</evidence>
<dbReference type="AlphaFoldDB" id="A0A9D2DUP7"/>
<feature type="transmembrane region" description="Helical" evidence="1">
    <location>
        <begin position="87"/>
        <end position="108"/>
    </location>
</feature>
<feature type="transmembrane region" description="Helical" evidence="1">
    <location>
        <begin position="493"/>
        <end position="517"/>
    </location>
</feature>